<dbReference type="Proteomes" id="UP000005237">
    <property type="component" value="Unassembled WGS sequence"/>
</dbReference>
<proteinExistence type="predicted"/>
<dbReference type="EnsemblMetazoa" id="CJA32710.1">
    <property type="protein sequence ID" value="CJA32710.1"/>
    <property type="gene ID" value="WBGene00208557"/>
</dbReference>
<organism evidence="1 2">
    <name type="scientific">Caenorhabditis japonica</name>
    <dbReference type="NCBI Taxonomy" id="281687"/>
    <lineage>
        <taxon>Eukaryota</taxon>
        <taxon>Metazoa</taxon>
        <taxon>Ecdysozoa</taxon>
        <taxon>Nematoda</taxon>
        <taxon>Chromadorea</taxon>
        <taxon>Rhabditida</taxon>
        <taxon>Rhabditina</taxon>
        <taxon>Rhabditomorpha</taxon>
        <taxon>Rhabditoidea</taxon>
        <taxon>Rhabditidae</taxon>
        <taxon>Peloderinae</taxon>
        <taxon>Caenorhabditis</taxon>
    </lineage>
</organism>
<reference evidence="1" key="2">
    <citation type="submission" date="2022-06" db="UniProtKB">
        <authorList>
            <consortium name="EnsemblMetazoa"/>
        </authorList>
    </citation>
    <scope>IDENTIFICATION</scope>
    <source>
        <strain evidence="1">DF5081</strain>
    </source>
</reference>
<name>A0A8R1EDE3_CAEJA</name>
<keyword evidence="2" id="KW-1185">Reference proteome</keyword>
<reference evidence="2" key="1">
    <citation type="submission" date="2010-08" db="EMBL/GenBank/DDBJ databases">
        <authorList>
            <consortium name="Caenorhabditis japonica Sequencing Consortium"/>
            <person name="Wilson R.K."/>
        </authorList>
    </citation>
    <scope>NUCLEOTIDE SEQUENCE [LARGE SCALE GENOMIC DNA]</scope>
    <source>
        <strain evidence="2">DF5081</strain>
    </source>
</reference>
<dbReference type="AlphaFoldDB" id="A0A8R1EDE3"/>
<accession>A0A8R1EDE3</accession>
<sequence>MYHWTDGHYCNVMTTKMFVQCVDKKSKDEKKKKKVETKKKKKRLALFSSVRPFDRPSVPSCFLPPLGHGKLSISSSIYCNCTFYIILQFTRRCFGLHFTSLHFNSFRLQNPSSEICDVRNV</sequence>
<protein>
    <submittedName>
        <fullName evidence="1">Uncharacterized protein</fullName>
    </submittedName>
</protein>
<evidence type="ECO:0000313" key="2">
    <source>
        <dbReference type="Proteomes" id="UP000005237"/>
    </source>
</evidence>
<evidence type="ECO:0000313" key="1">
    <source>
        <dbReference type="EnsemblMetazoa" id="CJA32710.1"/>
    </source>
</evidence>